<sequence>MGNCHATDSAAAVIRHPDGGLERLFWPTTAGEVMRRHPGHYVALITLHISGDAPTAADGGPLRFTRVRILKHTDILFTGHIYRLVTRQEVTKALQVRKLERTMMDRAELHRQQQKSATGVEEGETQMAKDEGERLQKQGNSRQWRPSLKSISEAGI</sequence>
<dbReference type="EMBL" id="JBBWWQ010000002">
    <property type="protein sequence ID" value="KAK8954438.1"/>
    <property type="molecule type" value="Genomic_DNA"/>
</dbReference>
<dbReference type="AlphaFoldDB" id="A0AAP0C0P6"/>
<dbReference type="InterPro" id="IPR025322">
    <property type="entry name" value="PADRE_dom"/>
</dbReference>
<dbReference type="PANTHER" id="PTHR33413">
    <property type="entry name" value="EXPRESSED PROTEIN"/>
    <property type="match status" value="1"/>
</dbReference>
<keyword evidence="3" id="KW-1185">Reference proteome</keyword>
<reference evidence="2 3" key="1">
    <citation type="journal article" date="2022" name="Nat. Plants">
        <title>Genomes of leafy and leafless Platanthera orchids illuminate the evolution of mycoheterotrophy.</title>
        <authorList>
            <person name="Li M.H."/>
            <person name="Liu K.W."/>
            <person name="Li Z."/>
            <person name="Lu H.C."/>
            <person name="Ye Q.L."/>
            <person name="Zhang D."/>
            <person name="Wang J.Y."/>
            <person name="Li Y.F."/>
            <person name="Zhong Z.M."/>
            <person name="Liu X."/>
            <person name="Yu X."/>
            <person name="Liu D.K."/>
            <person name="Tu X.D."/>
            <person name="Liu B."/>
            <person name="Hao Y."/>
            <person name="Liao X.Y."/>
            <person name="Jiang Y.T."/>
            <person name="Sun W.H."/>
            <person name="Chen J."/>
            <person name="Chen Y.Q."/>
            <person name="Ai Y."/>
            <person name="Zhai J.W."/>
            <person name="Wu S.S."/>
            <person name="Zhou Z."/>
            <person name="Hsiao Y.Y."/>
            <person name="Wu W.L."/>
            <person name="Chen Y.Y."/>
            <person name="Lin Y.F."/>
            <person name="Hsu J.L."/>
            <person name="Li C.Y."/>
            <person name="Wang Z.W."/>
            <person name="Zhao X."/>
            <person name="Zhong W.Y."/>
            <person name="Ma X.K."/>
            <person name="Ma L."/>
            <person name="Huang J."/>
            <person name="Chen G.Z."/>
            <person name="Huang M.Z."/>
            <person name="Huang L."/>
            <person name="Peng D.H."/>
            <person name="Luo Y.B."/>
            <person name="Zou S.Q."/>
            <person name="Chen S.P."/>
            <person name="Lan S."/>
            <person name="Tsai W.C."/>
            <person name="Van de Peer Y."/>
            <person name="Liu Z.J."/>
        </authorList>
    </citation>
    <scope>NUCLEOTIDE SEQUENCE [LARGE SCALE GENOMIC DNA]</scope>
    <source>
        <strain evidence="2">Lor287</strain>
    </source>
</reference>
<name>A0AAP0C0P6_9ASPA</name>
<evidence type="ECO:0000313" key="3">
    <source>
        <dbReference type="Proteomes" id="UP001418222"/>
    </source>
</evidence>
<dbReference type="Pfam" id="PF14009">
    <property type="entry name" value="PADRE"/>
    <property type="match status" value="1"/>
</dbReference>
<dbReference type="Proteomes" id="UP001418222">
    <property type="component" value="Unassembled WGS sequence"/>
</dbReference>
<organism evidence="2 3">
    <name type="scientific">Platanthera zijinensis</name>
    <dbReference type="NCBI Taxonomy" id="2320716"/>
    <lineage>
        <taxon>Eukaryota</taxon>
        <taxon>Viridiplantae</taxon>
        <taxon>Streptophyta</taxon>
        <taxon>Embryophyta</taxon>
        <taxon>Tracheophyta</taxon>
        <taxon>Spermatophyta</taxon>
        <taxon>Magnoliopsida</taxon>
        <taxon>Liliopsida</taxon>
        <taxon>Asparagales</taxon>
        <taxon>Orchidaceae</taxon>
        <taxon>Orchidoideae</taxon>
        <taxon>Orchideae</taxon>
        <taxon>Orchidinae</taxon>
        <taxon>Platanthera</taxon>
    </lineage>
</organism>
<comment type="caution">
    <text evidence="2">The sequence shown here is derived from an EMBL/GenBank/DDBJ whole genome shotgun (WGS) entry which is preliminary data.</text>
</comment>
<proteinExistence type="predicted"/>
<feature type="region of interest" description="Disordered" evidence="1">
    <location>
        <begin position="108"/>
        <end position="156"/>
    </location>
</feature>
<evidence type="ECO:0000256" key="1">
    <source>
        <dbReference type="SAM" id="MobiDB-lite"/>
    </source>
</evidence>
<feature type="compositionally biased region" description="Basic and acidic residues" evidence="1">
    <location>
        <begin position="127"/>
        <end position="136"/>
    </location>
</feature>
<accession>A0AAP0C0P6</accession>
<protein>
    <submittedName>
        <fullName evidence="2">Uncharacterized protein</fullName>
    </submittedName>
</protein>
<dbReference type="PANTHER" id="PTHR33413:SF35">
    <property type="entry name" value="OS09G0381600 PROTEIN"/>
    <property type="match status" value="1"/>
</dbReference>
<gene>
    <name evidence="2" type="ORF">KSP39_PZI002559</name>
</gene>
<evidence type="ECO:0000313" key="2">
    <source>
        <dbReference type="EMBL" id="KAK8954438.1"/>
    </source>
</evidence>